<keyword evidence="1" id="KW-1133">Transmembrane helix</keyword>
<feature type="transmembrane region" description="Helical" evidence="1">
    <location>
        <begin position="188"/>
        <end position="205"/>
    </location>
</feature>
<feature type="transmembrane region" description="Helical" evidence="1">
    <location>
        <begin position="290"/>
        <end position="310"/>
    </location>
</feature>
<dbReference type="EMBL" id="QGNW01000076">
    <property type="protein sequence ID" value="RVX01397.1"/>
    <property type="molecule type" value="Genomic_DNA"/>
</dbReference>
<feature type="transmembrane region" description="Helical" evidence="1">
    <location>
        <begin position="112"/>
        <end position="130"/>
    </location>
</feature>
<evidence type="ECO:0000313" key="2">
    <source>
        <dbReference type="EMBL" id="RVX01397.1"/>
    </source>
</evidence>
<keyword evidence="1" id="KW-0472">Membrane</keyword>
<dbReference type="AlphaFoldDB" id="A0A438IXH9"/>
<feature type="transmembrane region" description="Helical" evidence="1">
    <location>
        <begin position="83"/>
        <end position="100"/>
    </location>
</feature>
<sequence length="633" mass="71163">MPLYASLESSSGPPIVFCYYSLGTTLMAFSYYLSGLQTMPLYASFDSSSGPPMVFCYCCLSTTLMAFRYYLSGLQSSSGPPMVFFYCCLGTTLMAFRYYLSGHQSSSGPPIVFCYYSLGTTLMAFTYYLSGLQTMPLYASLESSSGPPMVFCYCSLGTTLMAFRYYLSGLQTMPLYASFESSSGPPMVFCYYCLGTTLMAFRYYLSGLQSSSGPPMVFCYCCLGTTLMAFRYYLSGLQPSSGPPMVFCYCCLGTILMAFRYYLSGLQSSSGPPMLFCYCSLGTTLMAFRYYLSGLQWFSGITLVAFRYYLSGLQVLPKWPSGTTLRAPKYYLTKTSTQPLSSLGSSFVTLIPCYYVGKSANPVTKVELGRATWTFVHTLAAQQLKSKTTVFDNLCHNASYLTEMLNLAKQWGWTGNDTETHLGKLLKQMIDESDPKLPFGYIKLDEALLHGLEIECNFIIDFPLMFLGSKTCKNKLSSPQDHDERPEQGILLVFSFRGFSIVISQETESVGEVCYGLELQQMVYRNRCSSSVGFGCCRRDMLLAGHTLPPTQLRQTAQWQSALGLQRNFSNVERFESKMDILLPRAFWGKLHLATLPSNRWFYPCAHQRRDKLNQLHLLLQSTIHHLLLYLRN</sequence>
<keyword evidence="1" id="KW-0812">Transmembrane</keyword>
<evidence type="ECO:0000313" key="3">
    <source>
        <dbReference type="Proteomes" id="UP000288805"/>
    </source>
</evidence>
<organism evidence="2 3">
    <name type="scientific">Vitis vinifera</name>
    <name type="common">Grape</name>
    <dbReference type="NCBI Taxonomy" id="29760"/>
    <lineage>
        <taxon>Eukaryota</taxon>
        <taxon>Viridiplantae</taxon>
        <taxon>Streptophyta</taxon>
        <taxon>Embryophyta</taxon>
        <taxon>Tracheophyta</taxon>
        <taxon>Spermatophyta</taxon>
        <taxon>Magnoliopsida</taxon>
        <taxon>eudicotyledons</taxon>
        <taxon>Gunneridae</taxon>
        <taxon>Pentapetalae</taxon>
        <taxon>rosids</taxon>
        <taxon>Vitales</taxon>
        <taxon>Vitaceae</taxon>
        <taxon>Viteae</taxon>
        <taxon>Vitis</taxon>
    </lineage>
</organism>
<comment type="caution">
    <text evidence="2">The sequence shown here is derived from an EMBL/GenBank/DDBJ whole genome shotgun (WGS) entry which is preliminary data.</text>
</comment>
<protein>
    <submittedName>
        <fullName evidence="2">Uncharacterized protein</fullName>
    </submittedName>
</protein>
<reference evidence="2 3" key="1">
    <citation type="journal article" date="2018" name="PLoS Genet.">
        <title>Population sequencing reveals clonal diversity and ancestral inbreeding in the grapevine cultivar Chardonnay.</title>
        <authorList>
            <person name="Roach M.J."/>
            <person name="Johnson D.L."/>
            <person name="Bohlmann J."/>
            <person name="van Vuuren H.J."/>
            <person name="Jones S.J."/>
            <person name="Pretorius I.S."/>
            <person name="Schmidt S.A."/>
            <person name="Borneman A.R."/>
        </authorList>
    </citation>
    <scope>NUCLEOTIDE SEQUENCE [LARGE SCALE GENOMIC DNA]</scope>
    <source>
        <strain evidence="3">cv. Chardonnay</strain>
        <tissue evidence="2">Leaf</tissue>
    </source>
</reference>
<dbReference type="Proteomes" id="UP000288805">
    <property type="component" value="Unassembled WGS sequence"/>
</dbReference>
<feature type="transmembrane region" description="Helical" evidence="1">
    <location>
        <begin position="150"/>
        <end position="167"/>
    </location>
</feature>
<feature type="transmembrane region" description="Helical" evidence="1">
    <location>
        <begin position="12"/>
        <end position="33"/>
    </location>
</feature>
<name>A0A438IXH9_VITVI</name>
<feature type="transmembrane region" description="Helical" evidence="1">
    <location>
        <begin position="217"/>
        <end position="234"/>
    </location>
</feature>
<feature type="transmembrane region" description="Helical" evidence="1">
    <location>
        <begin position="246"/>
        <end position="263"/>
    </location>
</feature>
<evidence type="ECO:0000256" key="1">
    <source>
        <dbReference type="SAM" id="Phobius"/>
    </source>
</evidence>
<proteinExistence type="predicted"/>
<gene>
    <name evidence="2" type="ORF">CK203_031227</name>
</gene>
<accession>A0A438IXH9</accession>
<feature type="transmembrane region" description="Helical" evidence="1">
    <location>
        <begin position="54"/>
        <end position="71"/>
    </location>
</feature>